<dbReference type="Pfam" id="PF13202">
    <property type="entry name" value="EF-hand_5"/>
    <property type="match status" value="1"/>
</dbReference>
<dbReference type="PANTHER" id="PTHR23055">
    <property type="entry name" value="CALCIUM BINDING PROTEINS"/>
    <property type="match status" value="1"/>
</dbReference>
<dbReference type="CDD" id="cd00051">
    <property type="entry name" value="EFh"/>
    <property type="match status" value="1"/>
</dbReference>
<evidence type="ECO:0000313" key="8">
    <source>
        <dbReference type="Proteomes" id="UP000653454"/>
    </source>
</evidence>
<dbReference type="PROSITE" id="PS51283">
    <property type="entry name" value="DUSP"/>
    <property type="match status" value="1"/>
</dbReference>
<keyword evidence="1" id="KW-0479">Metal-binding</keyword>
<dbReference type="PANTHER" id="PTHR23055:SF188">
    <property type="entry name" value="EF-HAND DOMAIN-CONTAINING PROTEIN"/>
    <property type="match status" value="1"/>
</dbReference>
<dbReference type="InterPro" id="IPR057368">
    <property type="entry name" value="USP32_N"/>
</dbReference>
<dbReference type="Gene3D" id="1.10.238.10">
    <property type="entry name" value="EF-hand"/>
    <property type="match status" value="2"/>
</dbReference>
<dbReference type="InterPro" id="IPR006615">
    <property type="entry name" value="Pept_C19_DUSP"/>
</dbReference>
<dbReference type="GO" id="GO:0004843">
    <property type="term" value="F:cysteine-type deubiquitinase activity"/>
    <property type="evidence" value="ECO:0007669"/>
    <property type="project" value="InterPro"/>
</dbReference>
<organism evidence="7 8">
    <name type="scientific">Plutella xylostella</name>
    <name type="common">Diamondback moth</name>
    <name type="synonym">Plutella maculipennis</name>
    <dbReference type="NCBI Taxonomy" id="51655"/>
    <lineage>
        <taxon>Eukaryota</taxon>
        <taxon>Metazoa</taxon>
        <taxon>Ecdysozoa</taxon>
        <taxon>Arthropoda</taxon>
        <taxon>Hexapoda</taxon>
        <taxon>Insecta</taxon>
        <taxon>Pterygota</taxon>
        <taxon>Neoptera</taxon>
        <taxon>Endopterygota</taxon>
        <taxon>Lepidoptera</taxon>
        <taxon>Glossata</taxon>
        <taxon>Ditrysia</taxon>
        <taxon>Yponomeutoidea</taxon>
        <taxon>Plutellidae</taxon>
        <taxon>Plutella</taxon>
    </lineage>
</organism>
<evidence type="ECO:0000313" key="7">
    <source>
        <dbReference type="EMBL" id="CAG9103736.1"/>
    </source>
</evidence>
<dbReference type="InterPro" id="IPR018247">
    <property type="entry name" value="EF_Hand_1_Ca_BS"/>
</dbReference>
<keyword evidence="3" id="KW-0106">Calcium</keyword>
<dbReference type="Proteomes" id="UP000653454">
    <property type="component" value="Unassembled WGS sequence"/>
</dbReference>
<feature type="region of interest" description="Disordered" evidence="4">
    <location>
        <begin position="811"/>
        <end position="889"/>
    </location>
</feature>
<name>A0A8S4DTS6_PLUXY</name>
<dbReference type="PRINTS" id="PR00450">
    <property type="entry name" value="RECOVERIN"/>
</dbReference>
<gene>
    <name evidence="7" type="ORF">PLXY2_LOCUS3044</name>
</gene>
<dbReference type="GO" id="GO:0005509">
    <property type="term" value="F:calcium ion binding"/>
    <property type="evidence" value="ECO:0007669"/>
    <property type="project" value="InterPro"/>
</dbReference>
<sequence length="980" mass="107911">MGAKDSKPSFISYEDAARRVSDSELRRIREAFKRCASGNGATLSLEAFVNEVLCGGVPQEVAEWLFAACGGTRRGIAFRDLLCGIVVLTKGSIDEKIKFLWTLYVNNQHENGMYIYKWDFARTLHLENSSLPITNAPKTAEILTGLFGAGDKVTYEQFRSWLLMHRDATVLSKWLLSDRNYSSAQDLETPTFYQSLAGVTHLEERDIIELEKCFWSLRNAAPTGQLDAASLSPLLSPPLPAAAVPGLFLAFDENRDGHVDFKELCCGLSAACRGPKTERLKFCFKIFDRDRDGVLNQQELADMVGVLCHVANEAQRDQSRASTPDSRDSPEKLFDPDVTIAHLKEKLVHAPRHHKPVFQLGPTLEDSIEVDKLTVDSDSVIEVPVDSDSEVSGAVLALEDFLIWSVESAEELLGPFLEVLVGVCHVVLGLRPQCRHQERDIVLGWLRRSLARGMAVGQFWYLVCAQWWAAWGAYTAAPDACCPAGDPPADDSFTTNSTESMGSLLYRCDSASLDSSSSGVSSAGGARAPPPIDNARLLAPSTCKVRTLTGEGGHLRRDVTLCQGRDFELLPDALWRALALWYGGGQPLPRQIRVTWSCCPTHCGARWPCGTGAGSRCRDRCDTEPCVYRDKGDLELLPDALWRALALWYGGGQPLPRQIRVTWSCCPTHCGARWPCGTWAGSRCRDRCDTEPCVYRDKGDLELLPDALWRALALWYGGGQPLPRQVIRPPNSDVELELYPLQLKILRHVQSPQTMNNSVVGVGGAALYSSVPLAPAPPQRQLAYTAAFSRLATVGQLGPARARAAAAPARLHRRLLAPRHRRTGTWGQLTHGHPAPSCTARSRSRLRRRSASSPTPPPSRASPPSDRYVGTTDTRTPRPQLYSSVPLAPAPPQRQLAYTAAFSRLATVGQVCEFLCTTLHLAREDMRLWLVSPSQSVLLDDELTTLQQLTALQEQPAGSTVLLEQRAADRAWPEETGLVR</sequence>
<dbReference type="InterPro" id="IPR035927">
    <property type="entry name" value="DUSP-like_sf"/>
</dbReference>
<feature type="domain" description="EF-hand" evidence="5">
    <location>
        <begin position="275"/>
        <end position="310"/>
    </location>
</feature>
<keyword evidence="8" id="KW-1185">Reference proteome</keyword>
<evidence type="ECO:0000256" key="1">
    <source>
        <dbReference type="ARBA" id="ARBA00022723"/>
    </source>
</evidence>
<dbReference type="Pfam" id="PF25265">
    <property type="entry name" value="USP32_N"/>
    <property type="match status" value="1"/>
</dbReference>
<dbReference type="InterPro" id="IPR002048">
    <property type="entry name" value="EF_hand_dom"/>
</dbReference>
<dbReference type="Gene3D" id="3.10.20.90">
    <property type="entry name" value="Phosphatidylinositol 3-kinase Catalytic Subunit, Chain A, domain 1"/>
    <property type="match status" value="1"/>
</dbReference>
<evidence type="ECO:0000256" key="3">
    <source>
        <dbReference type="ARBA" id="ARBA00022837"/>
    </source>
</evidence>
<evidence type="ECO:0000259" key="5">
    <source>
        <dbReference type="PROSITE" id="PS50222"/>
    </source>
</evidence>
<dbReference type="InterPro" id="IPR011992">
    <property type="entry name" value="EF-hand-dom_pair"/>
</dbReference>
<protein>
    <submittedName>
        <fullName evidence="7">(diamondback moth) hypothetical protein</fullName>
    </submittedName>
</protein>
<dbReference type="AlphaFoldDB" id="A0A8S4DTS6"/>
<dbReference type="Pfam" id="PF06337">
    <property type="entry name" value="DUSP"/>
    <property type="match status" value="1"/>
</dbReference>
<evidence type="ECO:0000256" key="2">
    <source>
        <dbReference type="ARBA" id="ARBA00022737"/>
    </source>
</evidence>
<keyword evidence="2" id="KW-0677">Repeat</keyword>
<feature type="domain" description="EF-hand" evidence="5">
    <location>
        <begin position="247"/>
        <end position="274"/>
    </location>
</feature>
<reference evidence="7" key="1">
    <citation type="submission" date="2020-11" db="EMBL/GenBank/DDBJ databases">
        <authorList>
            <person name="Whiteford S."/>
        </authorList>
    </citation>
    <scope>NUCLEOTIDE SEQUENCE</scope>
</reference>
<comment type="caution">
    <text evidence="7">The sequence shown here is derived from an EMBL/GenBank/DDBJ whole genome shotgun (WGS) entry which is preliminary data.</text>
</comment>
<evidence type="ECO:0000259" key="6">
    <source>
        <dbReference type="PROSITE" id="PS51283"/>
    </source>
</evidence>
<dbReference type="SMART" id="SM00054">
    <property type="entry name" value="EFh"/>
    <property type="match status" value="2"/>
</dbReference>
<dbReference type="Gene3D" id="3.30.2230.10">
    <property type="entry name" value="DUSP-like"/>
    <property type="match status" value="2"/>
</dbReference>
<accession>A0A8S4DTS6</accession>
<feature type="compositionally biased region" description="Basic residues" evidence="4">
    <location>
        <begin position="811"/>
        <end position="823"/>
    </location>
</feature>
<dbReference type="InterPro" id="IPR028846">
    <property type="entry name" value="Recoverin"/>
</dbReference>
<dbReference type="Pfam" id="PF13833">
    <property type="entry name" value="EF-hand_8"/>
    <property type="match status" value="1"/>
</dbReference>
<proteinExistence type="predicted"/>
<dbReference type="SMART" id="SM00695">
    <property type="entry name" value="DUSP"/>
    <property type="match status" value="1"/>
</dbReference>
<feature type="domain" description="DUSP" evidence="6">
    <location>
        <begin position="433"/>
        <end position="593"/>
    </location>
</feature>
<dbReference type="PROSITE" id="PS00018">
    <property type="entry name" value="EF_HAND_1"/>
    <property type="match status" value="2"/>
</dbReference>
<dbReference type="SUPFAM" id="SSF143791">
    <property type="entry name" value="DUSP-like"/>
    <property type="match status" value="1"/>
</dbReference>
<dbReference type="PROSITE" id="PS50222">
    <property type="entry name" value="EF_HAND_2"/>
    <property type="match status" value="2"/>
</dbReference>
<evidence type="ECO:0000256" key="4">
    <source>
        <dbReference type="SAM" id="MobiDB-lite"/>
    </source>
</evidence>
<dbReference type="EMBL" id="CAJHNJ030000008">
    <property type="protein sequence ID" value="CAG9103736.1"/>
    <property type="molecule type" value="Genomic_DNA"/>
</dbReference>
<dbReference type="SUPFAM" id="SSF47473">
    <property type="entry name" value="EF-hand"/>
    <property type="match status" value="2"/>
</dbReference>